<name>A0ABU2JBS3_9ACTN</name>
<protein>
    <recommendedName>
        <fullName evidence="3">SRPBCC family protein</fullName>
    </recommendedName>
</protein>
<dbReference type="Proteomes" id="UP001183176">
    <property type="component" value="Unassembled WGS sequence"/>
</dbReference>
<proteinExistence type="predicted"/>
<evidence type="ECO:0008006" key="3">
    <source>
        <dbReference type="Google" id="ProtNLM"/>
    </source>
</evidence>
<reference evidence="2" key="1">
    <citation type="submission" date="2023-07" db="EMBL/GenBank/DDBJ databases">
        <title>30 novel species of actinomycetes from the DSMZ collection.</title>
        <authorList>
            <person name="Nouioui I."/>
        </authorList>
    </citation>
    <scope>NUCLEOTIDE SEQUENCE [LARGE SCALE GENOMIC DNA]</scope>
    <source>
        <strain evidence="2">DSM 44399</strain>
    </source>
</reference>
<sequence>MNRRKHVRWVTLSRVITCSPGQEIGWVLLTNRSEWRYQLQPSATGTSITHIRRTPRGESRFALLFTQALLGGQACHDAELEQGMNQGLGRIKAIVEALPSR</sequence>
<evidence type="ECO:0000313" key="2">
    <source>
        <dbReference type="Proteomes" id="UP001183176"/>
    </source>
</evidence>
<dbReference type="InterPro" id="IPR023393">
    <property type="entry name" value="START-like_dom_sf"/>
</dbReference>
<organism evidence="1 2">
    <name type="scientific">Jatrophihabitans lederbergiae</name>
    <dbReference type="NCBI Taxonomy" id="3075547"/>
    <lineage>
        <taxon>Bacteria</taxon>
        <taxon>Bacillati</taxon>
        <taxon>Actinomycetota</taxon>
        <taxon>Actinomycetes</taxon>
        <taxon>Jatrophihabitantales</taxon>
        <taxon>Jatrophihabitantaceae</taxon>
        <taxon>Jatrophihabitans</taxon>
    </lineage>
</organism>
<dbReference type="EMBL" id="JAVREH010000014">
    <property type="protein sequence ID" value="MDT0262183.1"/>
    <property type="molecule type" value="Genomic_DNA"/>
</dbReference>
<dbReference type="SUPFAM" id="SSF55961">
    <property type="entry name" value="Bet v1-like"/>
    <property type="match status" value="1"/>
</dbReference>
<dbReference type="Gene3D" id="3.30.530.20">
    <property type="match status" value="1"/>
</dbReference>
<dbReference type="RefSeq" id="WP_311423332.1">
    <property type="nucleotide sequence ID" value="NZ_JAVREH010000014.1"/>
</dbReference>
<keyword evidence="2" id="KW-1185">Reference proteome</keyword>
<evidence type="ECO:0000313" key="1">
    <source>
        <dbReference type="EMBL" id="MDT0262183.1"/>
    </source>
</evidence>
<comment type="caution">
    <text evidence="1">The sequence shown here is derived from an EMBL/GenBank/DDBJ whole genome shotgun (WGS) entry which is preliminary data.</text>
</comment>
<accession>A0ABU2JBS3</accession>
<gene>
    <name evidence="1" type="ORF">RM423_12345</name>
</gene>